<gene>
    <name evidence="2" type="ORF">OPV22_016476</name>
</gene>
<name>A0AAV8QQL0_ENSVE</name>
<keyword evidence="3" id="KW-1185">Reference proteome</keyword>
<reference evidence="2 3" key="1">
    <citation type="submission" date="2022-12" db="EMBL/GenBank/DDBJ databases">
        <title>Chromosome-scale assembly of the Ensete ventricosum genome.</title>
        <authorList>
            <person name="Dussert Y."/>
            <person name="Stocks J."/>
            <person name="Wendawek A."/>
            <person name="Woldeyes F."/>
            <person name="Nichols R.A."/>
            <person name="Borrell J.S."/>
        </authorList>
    </citation>
    <scope>NUCLEOTIDE SEQUENCE [LARGE SCALE GENOMIC DNA]</scope>
    <source>
        <strain evidence="3">cv. Maze</strain>
        <tissue evidence="2">Seeds</tissue>
    </source>
</reference>
<dbReference type="AlphaFoldDB" id="A0AAV8QQL0"/>
<proteinExistence type="predicted"/>
<accession>A0AAV8QQL0</accession>
<protein>
    <submittedName>
        <fullName evidence="2">Uncharacterized protein</fullName>
    </submittedName>
</protein>
<evidence type="ECO:0000313" key="2">
    <source>
        <dbReference type="EMBL" id="KAJ8483991.1"/>
    </source>
</evidence>
<feature type="compositionally biased region" description="Acidic residues" evidence="1">
    <location>
        <begin position="96"/>
        <end position="111"/>
    </location>
</feature>
<feature type="region of interest" description="Disordered" evidence="1">
    <location>
        <begin position="75"/>
        <end position="111"/>
    </location>
</feature>
<comment type="caution">
    <text evidence="2">The sequence shown here is derived from an EMBL/GenBank/DDBJ whole genome shotgun (WGS) entry which is preliminary data.</text>
</comment>
<dbReference type="Proteomes" id="UP001222027">
    <property type="component" value="Unassembled WGS sequence"/>
</dbReference>
<evidence type="ECO:0000256" key="1">
    <source>
        <dbReference type="SAM" id="MobiDB-lite"/>
    </source>
</evidence>
<dbReference type="EMBL" id="JAQQAF010000005">
    <property type="protein sequence ID" value="KAJ8483991.1"/>
    <property type="molecule type" value="Genomic_DNA"/>
</dbReference>
<organism evidence="2 3">
    <name type="scientific">Ensete ventricosum</name>
    <name type="common">Abyssinian banana</name>
    <name type="synonym">Musa ensete</name>
    <dbReference type="NCBI Taxonomy" id="4639"/>
    <lineage>
        <taxon>Eukaryota</taxon>
        <taxon>Viridiplantae</taxon>
        <taxon>Streptophyta</taxon>
        <taxon>Embryophyta</taxon>
        <taxon>Tracheophyta</taxon>
        <taxon>Spermatophyta</taxon>
        <taxon>Magnoliopsida</taxon>
        <taxon>Liliopsida</taxon>
        <taxon>Zingiberales</taxon>
        <taxon>Musaceae</taxon>
        <taxon>Ensete</taxon>
    </lineage>
</organism>
<sequence>MADISYQQFGVPRMIMEPASATYALFDLSGSALTSFNLDDAKVSSVDALVQTRPARSHSHDAAFDSAKCSTLADDDSEGELGALSNAGTCSHCEQPEEGSEEAEDDDDSDSVTDLLHVETVRQKIEALAAMVGMEESDEPGAVLGEVVKVLKELERKAEGVACRMETTEE</sequence>
<evidence type="ECO:0000313" key="3">
    <source>
        <dbReference type="Proteomes" id="UP001222027"/>
    </source>
</evidence>